<dbReference type="InterPro" id="IPR050879">
    <property type="entry name" value="Acyltransferase_3"/>
</dbReference>
<dbReference type="EC" id="2.3.-.-" evidence="3"/>
<dbReference type="EMBL" id="JBHTLI010000002">
    <property type="protein sequence ID" value="MFD1096342.1"/>
    <property type="molecule type" value="Genomic_DNA"/>
</dbReference>
<name>A0ABW3NUX5_9FLAO</name>
<feature type="transmembrane region" description="Helical" evidence="1">
    <location>
        <begin position="199"/>
        <end position="214"/>
    </location>
</feature>
<accession>A0ABW3NUX5</accession>
<keyword evidence="3" id="KW-0012">Acyltransferase</keyword>
<proteinExistence type="predicted"/>
<dbReference type="Proteomes" id="UP001597131">
    <property type="component" value="Unassembled WGS sequence"/>
</dbReference>
<feature type="transmembrane region" description="Helical" evidence="1">
    <location>
        <begin position="312"/>
        <end position="333"/>
    </location>
</feature>
<evidence type="ECO:0000313" key="4">
    <source>
        <dbReference type="Proteomes" id="UP001597131"/>
    </source>
</evidence>
<comment type="caution">
    <text evidence="3">The sequence shown here is derived from an EMBL/GenBank/DDBJ whole genome shotgun (WGS) entry which is preliminary data.</text>
</comment>
<dbReference type="PANTHER" id="PTHR23028:SF53">
    <property type="entry name" value="ACYL_TRANSF_3 DOMAIN-CONTAINING PROTEIN"/>
    <property type="match status" value="1"/>
</dbReference>
<dbReference type="Pfam" id="PF01757">
    <property type="entry name" value="Acyl_transf_3"/>
    <property type="match status" value="1"/>
</dbReference>
<feature type="transmembrane region" description="Helical" evidence="1">
    <location>
        <begin position="12"/>
        <end position="32"/>
    </location>
</feature>
<dbReference type="RefSeq" id="WP_380745894.1">
    <property type="nucleotide sequence ID" value="NZ_JBHTLI010000002.1"/>
</dbReference>
<keyword evidence="1" id="KW-0472">Membrane</keyword>
<evidence type="ECO:0000256" key="1">
    <source>
        <dbReference type="SAM" id="Phobius"/>
    </source>
</evidence>
<keyword evidence="1" id="KW-0812">Transmembrane</keyword>
<dbReference type="InterPro" id="IPR002656">
    <property type="entry name" value="Acyl_transf_3_dom"/>
</dbReference>
<organism evidence="3 4">
    <name type="scientific">Salegentibacter chungangensis</name>
    <dbReference type="NCBI Taxonomy" id="1335724"/>
    <lineage>
        <taxon>Bacteria</taxon>
        <taxon>Pseudomonadati</taxon>
        <taxon>Bacteroidota</taxon>
        <taxon>Flavobacteriia</taxon>
        <taxon>Flavobacteriales</taxon>
        <taxon>Flavobacteriaceae</taxon>
        <taxon>Salegentibacter</taxon>
    </lineage>
</organism>
<feature type="transmembrane region" description="Helical" evidence="1">
    <location>
        <begin position="150"/>
        <end position="168"/>
    </location>
</feature>
<feature type="transmembrane region" description="Helical" evidence="1">
    <location>
        <begin position="251"/>
        <end position="268"/>
    </location>
</feature>
<keyword evidence="3" id="KW-0808">Transferase</keyword>
<evidence type="ECO:0000259" key="2">
    <source>
        <dbReference type="Pfam" id="PF01757"/>
    </source>
</evidence>
<gene>
    <name evidence="3" type="ORF">ACFQ3Q_11320</name>
</gene>
<feature type="transmembrane region" description="Helical" evidence="1">
    <location>
        <begin position="44"/>
        <end position="62"/>
    </location>
</feature>
<feature type="transmembrane region" description="Helical" evidence="1">
    <location>
        <begin position="83"/>
        <end position="104"/>
    </location>
</feature>
<feature type="transmembrane region" description="Helical" evidence="1">
    <location>
        <begin position="226"/>
        <end position="245"/>
    </location>
</feature>
<dbReference type="GO" id="GO:0016746">
    <property type="term" value="F:acyltransferase activity"/>
    <property type="evidence" value="ECO:0007669"/>
    <property type="project" value="UniProtKB-KW"/>
</dbReference>
<dbReference type="PANTHER" id="PTHR23028">
    <property type="entry name" value="ACETYLTRANSFERASE"/>
    <property type="match status" value="1"/>
</dbReference>
<feature type="transmembrane region" description="Helical" evidence="1">
    <location>
        <begin position="289"/>
        <end position="306"/>
    </location>
</feature>
<sequence>MAFKLSPGSSILLDLIRGVSSQAVLVGHAMIIFDVFEYFHYPKIQNIAVLIFFLLSGFLITYSTFRKDNYSFRDYFIDRFSRIYTAFVPAIIFVLLCDSLNNYLNPDLYAYTSAFDITTLFGNLLMLQDFPVFEIFEGFNVTSFGSARPFWTLAIEWWIYMFFGYIFLASKNNNAFLWLILIKCSIVPLFNFIGGRGNGLTLYWIFGAAVYFSLKSWNISKHSKKNIISIAAFLVIVALLRLYVVKEEYDPIFALCITGIFGISIYAFQNRNFTKLAGQIIKLNADYSFTLYLIHYSILIFLFNTFNQTVNSYVLFFGAVVLSNLLSFMMAYYTELKWTRKIKVLLKNKSYRSILAFR</sequence>
<keyword evidence="1" id="KW-1133">Transmembrane helix</keyword>
<feature type="domain" description="Acyltransferase 3" evidence="2">
    <location>
        <begin position="13"/>
        <end position="330"/>
    </location>
</feature>
<feature type="transmembrane region" description="Helical" evidence="1">
    <location>
        <begin position="175"/>
        <end position="193"/>
    </location>
</feature>
<reference evidence="4" key="1">
    <citation type="journal article" date="2019" name="Int. J. Syst. Evol. Microbiol.">
        <title>The Global Catalogue of Microorganisms (GCM) 10K type strain sequencing project: providing services to taxonomists for standard genome sequencing and annotation.</title>
        <authorList>
            <consortium name="The Broad Institute Genomics Platform"/>
            <consortium name="The Broad Institute Genome Sequencing Center for Infectious Disease"/>
            <person name="Wu L."/>
            <person name="Ma J."/>
        </authorList>
    </citation>
    <scope>NUCLEOTIDE SEQUENCE [LARGE SCALE GENOMIC DNA]</scope>
    <source>
        <strain evidence="4">CCUG 64793</strain>
    </source>
</reference>
<keyword evidence="4" id="KW-1185">Reference proteome</keyword>
<evidence type="ECO:0000313" key="3">
    <source>
        <dbReference type="EMBL" id="MFD1096342.1"/>
    </source>
</evidence>
<protein>
    <submittedName>
        <fullName evidence="3">Acyltransferase family protein</fullName>
        <ecNumber evidence="3">2.3.-.-</ecNumber>
    </submittedName>
</protein>